<evidence type="ECO:0000313" key="4">
    <source>
        <dbReference type="EMBL" id="SKB85080.1"/>
    </source>
</evidence>
<dbReference type="Gene3D" id="1.20.1050.10">
    <property type="match status" value="1"/>
</dbReference>
<dbReference type="SUPFAM" id="SSF52833">
    <property type="entry name" value="Thioredoxin-like"/>
    <property type="match status" value="1"/>
</dbReference>
<dbReference type="AlphaFoldDB" id="A0A1T5EN44"/>
<evidence type="ECO:0000259" key="3">
    <source>
        <dbReference type="PROSITE" id="PS50405"/>
    </source>
</evidence>
<dbReference type="PANTHER" id="PTHR44051">
    <property type="entry name" value="GLUTATHIONE S-TRANSFERASE-RELATED"/>
    <property type="match status" value="1"/>
</dbReference>
<dbReference type="Pfam" id="PF13410">
    <property type="entry name" value="GST_C_2"/>
    <property type="match status" value="1"/>
</dbReference>
<dbReference type="Pfam" id="PF02798">
    <property type="entry name" value="GST_N"/>
    <property type="match status" value="1"/>
</dbReference>
<keyword evidence="5" id="KW-1185">Reference proteome</keyword>
<feature type="domain" description="GST C-terminal" evidence="3">
    <location>
        <begin position="89"/>
        <end position="217"/>
    </location>
</feature>
<dbReference type="SFLD" id="SFLDG00358">
    <property type="entry name" value="Main_(cytGST)"/>
    <property type="match status" value="1"/>
</dbReference>
<feature type="region of interest" description="Disordered" evidence="1">
    <location>
        <begin position="213"/>
        <end position="239"/>
    </location>
</feature>
<dbReference type="EMBL" id="FUYM01000007">
    <property type="protein sequence ID" value="SKB85080.1"/>
    <property type="molecule type" value="Genomic_DNA"/>
</dbReference>
<dbReference type="PROSITE" id="PS50404">
    <property type="entry name" value="GST_NTER"/>
    <property type="match status" value="1"/>
</dbReference>
<dbReference type="SFLD" id="SFLDG01151">
    <property type="entry name" value="Main.2:_Nu-like"/>
    <property type="match status" value="1"/>
</dbReference>
<accession>A0A1T5EN44</accession>
<dbReference type="PROSITE" id="PS50405">
    <property type="entry name" value="GST_CTER"/>
    <property type="match status" value="1"/>
</dbReference>
<dbReference type="RefSeq" id="WP_079649180.1">
    <property type="nucleotide sequence ID" value="NZ_FUYM01000007.1"/>
</dbReference>
<dbReference type="OrthoDB" id="9803562at2"/>
<dbReference type="InterPro" id="IPR004045">
    <property type="entry name" value="Glutathione_S-Trfase_N"/>
</dbReference>
<dbReference type="InterPro" id="IPR040079">
    <property type="entry name" value="Glutathione_S-Trfase"/>
</dbReference>
<evidence type="ECO:0000256" key="1">
    <source>
        <dbReference type="SAM" id="MobiDB-lite"/>
    </source>
</evidence>
<dbReference type="InterPro" id="IPR036282">
    <property type="entry name" value="Glutathione-S-Trfase_C_sf"/>
</dbReference>
<sequence>MITLYAADSPNVVKIHLALEEMGLAYRTVPIDVMAGETFAPDFLRINPNGKVPVIVDETGSTGGPVTIFESGAILIYLAEKTGMFLPTDAVERYQTLQWLMVQMSGLGPILGQFVHFRLFAPVPDDYALSRYTTLTRRVLDALETRLGDAPWLGGSDYSIADMATFPWIRPLARLFGPEIDDDYPRLTQWVERIGARPATARALDAVEAVGRLTTPPGEASPENRDKVFGRGAYARTPA</sequence>
<dbReference type="InterPro" id="IPR036249">
    <property type="entry name" value="Thioredoxin-like_sf"/>
</dbReference>
<dbReference type="SUPFAM" id="SSF47616">
    <property type="entry name" value="GST C-terminal domain-like"/>
    <property type="match status" value="1"/>
</dbReference>
<proteinExistence type="predicted"/>
<evidence type="ECO:0000259" key="2">
    <source>
        <dbReference type="PROSITE" id="PS50404"/>
    </source>
</evidence>
<name>A0A1T5EN44_9SPHN</name>
<dbReference type="InterPro" id="IPR010987">
    <property type="entry name" value="Glutathione-S-Trfase_C-like"/>
</dbReference>
<dbReference type="Proteomes" id="UP000189818">
    <property type="component" value="Unassembled WGS sequence"/>
</dbReference>
<dbReference type="CDD" id="cd03048">
    <property type="entry name" value="GST_N_Ure2p_like"/>
    <property type="match status" value="1"/>
</dbReference>
<gene>
    <name evidence="4" type="ORF">SAMN06295920_10781</name>
</gene>
<reference evidence="5" key="1">
    <citation type="submission" date="2017-02" db="EMBL/GenBank/DDBJ databases">
        <authorList>
            <person name="Varghese N."/>
            <person name="Submissions S."/>
        </authorList>
    </citation>
    <scope>NUCLEOTIDE SEQUENCE [LARGE SCALE GENOMIC DNA]</scope>
    <source>
        <strain evidence="5">UM2</strain>
    </source>
</reference>
<dbReference type="PANTHER" id="PTHR44051:SF19">
    <property type="entry name" value="DISULFIDE-BOND OXIDOREDUCTASE YFCG"/>
    <property type="match status" value="1"/>
</dbReference>
<dbReference type="STRING" id="439228.SAMN06295920_10781"/>
<feature type="domain" description="GST N-terminal" evidence="2">
    <location>
        <begin position="1"/>
        <end position="86"/>
    </location>
</feature>
<dbReference type="SFLD" id="SFLDS00019">
    <property type="entry name" value="Glutathione_Transferase_(cytos"/>
    <property type="match status" value="1"/>
</dbReference>
<organism evidence="4 5">
    <name type="scientific">Rhizorhabdus histidinilytica</name>
    <dbReference type="NCBI Taxonomy" id="439228"/>
    <lineage>
        <taxon>Bacteria</taxon>
        <taxon>Pseudomonadati</taxon>
        <taxon>Pseudomonadota</taxon>
        <taxon>Alphaproteobacteria</taxon>
        <taxon>Sphingomonadales</taxon>
        <taxon>Sphingomonadaceae</taxon>
        <taxon>Rhizorhabdus</taxon>
    </lineage>
</organism>
<protein>
    <submittedName>
        <fullName evidence="4">GST-like protein</fullName>
    </submittedName>
</protein>
<dbReference type="Gene3D" id="3.40.30.10">
    <property type="entry name" value="Glutaredoxin"/>
    <property type="match status" value="1"/>
</dbReference>
<evidence type="ECO:0000313" key="5">
    <source>
        <dbReference type="Proteomes" id="UP000189818"/>
    </source>
</evidence>